<evidence type="ECO:0000313" key="1">
    <source>
        <dbReference type="EMBL" id="KRY90479.1"/>
    </source>
</evidence>
<accession>A0A0V1FX68</accession>
<sequence>MTIGQLEEHNLENVSSLFCAINADRCCHFIGSKNDFCTVCSVQYFTCGRIQEEKDFKGI</sequence>
<name>A0A0V1FX68_TRIPS</name>
<dbReference type="Proteomes" id="UP000054995">
    <property type="component" value="Unassembled WGS sequence"/>
</dbReference>
<gene>
    <name evidence="1" type="ORF">T4D_2964</name>
</gene>
<reference evidence="1 2" key="1">
    <citation type="submission" date="2015-01" db="EMBL/GenBank/DDBJ databases">
        <title>Evolution of Trichinella species and genotypes.</title>
        <authorList>
            <person name="Korhonen P.K."/>
            <person name="Edoardo P."/>
            <person name="Giuseppe L.R."/>
            <person name="Gasser R.B."/>
        </authorList>
    </citation>
    <scope>NUCLEOTIDE SEQUENCE [LARGE SCALE GENOMIC DNA]</scope>
    <source>
        <strain evidence="1">ISS470</strain>
    </source>
</reference>
<keyword evidence="2" id="KW-1185">Reference proteome</keyword>
<comment type="caution">
    <text evidence="1">The sequence shown here is derived from an EMBL/GenBank/DDBJ whole genome shotgun (WGS) entry which is preliminary data.</text>
</comment>
<dbReference type="EMBL" id="JYDT01000021">
    <property type="protein sequence ID" value="KRY90479.1"/>
    <property type="molecule type" value="Genomic_DNA"/>
</dbReference>
<protein>
    <submittedName>
        <fullName evidence="1">Uncharacterized protein</fullName>
    </submittedName>
</protein>
<organism evidence="1 2">
    <name type="scientific">Trichinella pseudospiralis</name>
    <name type="common">Parasitic roundworm</name>
    <dbReference type="NCBI Taxonomy" id="6337"/>
    <lineage>
        <taxon>Eukaryota</taxon>
        <taxon>Metazoa</taxon>
        <taxon>Ecdysozoa</taxon>
        <taxon>Nematoda</taxon>
        <taxon>Enoplea</taxon>
        <taxon>Dorylaimia</taxon>
        <taxon>Trichinellida</taxon>
        <taxon>Trichinellidae</taxon>
        <taxon>Trichinella</taxon>
    </lineage>
</organism>
<evidence type="ECO:0000313" key="2">
    <source>
        <dbReference type="Proteomes" id="UP000054995"/>
    </source>
</evidence>
<proteinExistence type="predicted"/>